<evidence type="ECO:0000313" key="3">
    <source>
        <dbReference type="Proteomes" id="UP000190395"/>
    </source>
</evidence>
<dbReference type="RefSeq" id="WP_078930102.1">
    <property type="nucleotide sequence ID" value="NZ_CAMEQG010000039.1"/>
</dbReference>
<accession>A0A1T4KWC0</accession>
<feature type="region of interest" description="Disordered" evidence="1">
    <location>
        <begin position="1"/>
        <end position="22"/>
    </location>
</feature>
<sequence>MSLSENNSENKIPPENSGSFEYNFSGREIKLLARFLRKNQSQIPSGLENFSRKVELYIYSLMSIDEVEKFFRTED</sequence>
<dbReference type="EMBL" id="FUXC01000001">
    <property type="protein sequence ID" value="SJZ46711.1"/>
    <property type="molecule type" value="Genomic_DNA"/>
</dbReference>
<dbReference type="STRING" id="225004.SAMN02745152_00351"/>
<proteinExistence type="predicted"/>
<dbReference type="Proteomes" id="UP000190395">
    <property type="component" value="Unassembled WGS sequence"/>
</dbReference>
<evidence type="ECO:0000313" key="2">
    <source>
        <dbReference type="EMBL" id="SJZ46711.1"/>
    </source>
</evidence>
<dbReference type="GeneID" id="303366626"/>
<organism evidence="2 3">
    <name type="scientific">Treponema berlinense</name>
    <dbReference type="NCBI Taxonomy" id="225004"/>
    <lineage>
        <taxon>Bacteria</taxon>
        <taxon>Pseudomonadati</taxon>
        <taxon>Spirochaetota</taxon>
        <taxon>Spirochaetia</taxon>
        <taxon>Spirochaetales</taxon>
        <taxon>Treponemataceae</taxon>
        <taxon>Treponema</taxon>
    </lineage>
</organism>
<dbReference type="OrthoDB" id="361707at2"/>
<protein>
    <submittedName>
        <fullName evidence="2">Uncharacterized protein</fullName>
    </submittedName>
</protein>
<gene>
    <name evidence="2" type="ORF">SAMN02745152_00351</name>
</gene>
<dbReference type="AlphaFoldDB" id="A0A1T4KWC0"/>
<keyword evidence="3" id="KW-1185">Reference proteome</keyword>
<evidence type="ECO:0000256" key="1">
    <source>
        <dbReference type="SAM" id="MobiDB-lite"/>
    </source>
</evidence>
<reference evidence="2 3" key="1">
    <citation type="submission" date="2017-02" db="EMBL/GenBank/DDBJ databases">
        <authorList>
            <person name="Peterson S.W."/>
        </authorList>
    </citation>
    <scope>NUCLEOTIDE SEQUENCE [LARGE SCALE GENOMIC DNA]</scope>
    <source>
        <strain evidence="2 3">ATCC BAA-909</strain>
    </source>
</reference>
<name>A0A1T4KWC0_9SPIR</name>